<evidence type="ECO:0000256" key="1">
    <source>
        <dbReference type="PROSITE-ProRule" id="PRU00339"/>
    </source>
</evidence>
<keyword evidence="3" id="KW-1185">Reference proteome</keyword>
<dbReference type="AlphaFoldDB" id="A0A1M7A9Q4"/>
<dbReference type="SMART" id="SM00028">
    <property type="entry name" value="TPR"/>
    <property type="match status" value="4"/>
</dbReference>
<evidence type="ECO:0000313" key="2">
    <source>
        <dbReference type="EMBL" id="SHL39514.1"/>
    </source>
</evidence>
<organism evidence="2 3">
    <name type="scientific">Hymenobacter psychrotolerans DSM 18569</name>
    <dbReference type="NCBI Taxonomy" id="1121959"/>
    <lineage>
        <taxon>Bacteria</taxon>
        <taxon>Pseudomonadati</taxon>
        <taxon>Bacteroidota</taxon>
        <taxon>Cytophagia</taxon>
        <taxon>Cytophagales</taxon>
        <taxon>Hymenobacteraceae</taxon>
        <taxon>Hymenobacter</taxon>
    </lineage>
</organism>
<dbReference type="InterPro" id="IPR019734">
    <property type="entry name" value="TPR_rpt"/>
</dbReference>
<dbReference type="Proteomes" id="UP000183947">
    <property type="component" value="Unassembled WGS sequence"/>
</dbReference>
<protein>
    <submittedName>
        <fullName evidence="2">Tetratricopeptide repeat-containing protein</fullName>
    </submittedName>
</protein>
<dbReference type="Gene3D" id="1.25.40.10">
    <property type="entry name" value="Tetratricopeptide repeat domain"/>
    <property type="match status" value="1"/>
</dbReference>
<dbReference type="STRING" id="1121959.SAMN02746009_02655"/>
<dbReference type="InterPro" id="IPR011990">
    <property type="entry name" value="TPR-like_helical_dom_sf"/>
</dbReference>
<evidence type="ECO:0000313" key="3">
    <source>
        <dbReference type="Proteomes" id="UP000183947"/>
    </source>
</evidence>
<feature type="repeat" description="TPR" evidence="1">
    <location>
        <begin position="153"/>
        <end position="186"/>
    </location>
</feature>
<name>A0A1M7A9Q4_9BACT</name>
<reference evidence="3" key="1">
    <citation type="submission" date="2016-11" db="EMBL/GenBank/DDBJ databases">
        <authorList>
            <person name="Varghese N."/>
            <person name="Submissions S."/>
        </authorList>
    </citation>
    <scope>NUCLEOTIDE SEQUENCE [LARGE SCALE GENOMIC DNA]</scope>
    <source>
        <strain evidence="3">DSM 18569</strain>
    </source>
</reference>
<sequence>MLQVPGGCFAPYYTNSGAWNVIFACNRRRQLSDCPFRFFRRFFSMKYPFFVALAAAALLALPAQAQRKTKVKTKDEAVSAANRLQPLFGGIAAAQAEGLLGPGYVEKVAASFGSRAEASRFFSGKGYEYLSEGQVDTAVTRLNLAWLLDAKNPEVYRGLGIIASKNPTPDQAIDLLTQGLALAPENALMLADLGSSHLIRYEQTKKKKDLTTGIGYLQRALAADPNNAIAWQQMGLAHYFQEDYAKAWEAVHKGQNINMTSIDFNFISDLLAKMPDPEGKFK</sequence>
<proteinExistence type="predicted"/>
<dbReference type="SUPFAM" id="SSF48452">
    <property type="entry name" value="TPR-like"/>
    <property type="match status" value="1"/>
</dbReference>
<dbReference type="PROSITE" id="PS50005">
    <property type="entry name" value="TPR"/>
    <property type="match status" value="1"/>
</dbReference>
<keyword evidence="1" id="KW-0802">TPR repeat</keyword>
<accession>A0A1M7A9Q4</accession>
<dbReference type="OrthoDB" id="7058419at2"/>
<gene>
    <name evidence="2" type="ORF">SAMN02746009_02655</name>
</gene>
<dbReference type="EMBL" id="FRAS01000014">
    <property type="protein sequence ID" value="SHL39514.1"/>
    <property type="molecule type" value="Genomic_DNA"/>
</dbReference>